<dbReference type="InterPro" id="IPR036397">
    <property type="entry name" value="RNaseH_sf"/>
</dbReference>
<dbReference type="CDD" id="cd06222">
    <property type="entry name" value="RNase_H_like"/>
    <property type="match status" value="1"/>
</dbReference>
<name>A0AAW2NVT1_9LAMI</name>
<dbReference type="EMBL" id="JACGWK010000006">
    <property type="protein sequence ID" value="KAL0348017.1"/>
    <property type="molecule type" value="Genomic_DNA"/>
</dbReference>
<dbReference type="GO" id="GO:0004523">
    <property type="term" value="F:RNA-DNA hybrid ribonuclease activity"/>
    <property type="evidence" value="ECO:0007669"/>
    <property type="project" value="InterPro"/>
</dbReference>
<feature type="domain" description="RNase H type-1" evidence="1">
    <location>
        <begin position="97"/>
        <end position="210"/>
    </location>
</feature>
<dbReference type="InterPro" id="IPR044730">
    <property type="entry name" value="RNase_H-like_dom_plant"/>
</dbReference>
<dbReference type="InterPro" id="IPR052929">
    <property type="entry name" value="RNase_H-like_EbsB-rel"/>
</dbReference>
<evidence type="ECO:0000313" key="2">
    <source>
        <dbReference type="EMBL" id="KAL0348017.1"/>
    </source>
</evidence>
<protein>
    <recommendedName>
        <fullName evidence="1">RNase H type-1 domain-containing protein</fullName>
    </recommendedName>
</protein>
<dbReference type="PANTHER" id="PTHR47074:SF61">
    <property type="entry name" value="RNASE H TYPE-1 DOMAIN-CONTAINING PROTEIN"/>
    <property type="match status" value="1"/>
</dbReference>
<reference evidence="2" key="2">
    <citation type="journal article" date="2024" name="Plant">
        <title>Genomic evolution and insights into agronomic trait innovations of Sesamum species.</title>
        <authorList>
            <person name="Miao H."/>
            <person name="Wang L."/>
            <person name="Qu L."/>
            <person name="Liu H."/>
            <person name="Sun Y."/>
            <person name="Le M."/>
            <person name="Wang Q."/>
            <person name="Wei S."/>
            <person name="Zheng Y."/>
            <person name="Lin W."/>
            <person name="Duan Y."/>
            <person name="Cao H."/>
            <person name="Xiong S."/>
            <person name="Wang X."/>
            <person name="Wei L."/>
            <person name="Li C."/>
            <person name="Ma Q."/>
            <person name="Ju M."/>
            <person name="Zhao R."/>
            <person name="Li G."/>
            <person name="Mu C."/>
            <person name="Tian Q."/>
            <person name="Mei H."/>
            <person name="Zhang T."/>
            <person name="Gao T."/>
            <person name="Zhang H."/>
        </authorList>
    </citation>
    <scope>NUCLEOTIDE SEQUENCE</scope>
    <source>
        <strain evidence="2">G01</strain>
    </source>
</reference>
<proteinExistence type="predicted"/>
<gene>
    <name evidence="2" type="ORF">Sangu_1029500</name>
</gene>
<reference evidence="2" key="1">
    <citation type="submission" date="2020-06" db="EMBL/GenBank/DDBJ databases">
        <authorList>
            <person name="Li T."/>
            <person name="Hu X."/>
            <person name="Zhang T."/>
            <person name="Song X."/>
            <person name="Zhang H."/>
            <person name="Dai N."/>
            <person name="Sheng W."/>
            <person name="Hou X."/>
            <person name="Wei L."/>
        </authorList>
    </citation>
    <scope>NUCLEOTIDE SEQUENCE</scope>
    <source>
        <strain evidence="2">G01</strain>
        <tissue evidence="2">Leaf</tissue>
    </source>
</reference>
<sequence>MVLNLCISSGPVCLGGTNGTASLPWRLHLLHFYLLAVWWNRNRALMEHVSLSAGDLLSFVSNYLASFHQVNISPVGTASKSIPASWSPPKIGEVKLNFDGALFAPSSEVGLGVIARDAAGACIWWKSVCKQGLYEPEVVDAFAAREAILLALRFGWRRIILEGDSANLLFKLSEPFPDYSILGPIVRDIKLLASGFDQCRFSLVRRSGNRLPIA</sequence>
<dbReference type="InterPro" id="IPR002156">
    <property type="entry name" value="RNaseH_domain"/>
</dbReference>
<dbReference type="AlphaFoldDB" id="A0AAW2NVT1"/>
<comment type="caution">
    <text evidence="2">The sequence shown here is derived from an EMBL/GenBank/DDBJ whole genome shotgun (WGS) entry which is preliminary data.</text>
</comment>
<accession>A0AAW2NVT1</accession>
<dbReference type="Gene3D" id="3.30.420.10">
    <property type="entry name" value="Ribonuclease H-like superfamily/Ribonuclease H"/>
    <property type="match status" value="1"/>
</dbReference>
<dbReference type="GO" id="GO:0003676">
    <property type="term" value="F:nucleic acid binding"/>
    <property type="evidence" value="ECO:0007669"/>
    <property type="project" value="InterPro"/>
</dbReference>
<dbReference type="PANTHER" id="PTHR47074">
    <property type="entry name" value="BNAC02G40300D PROTEIN"/>
    <property type="match status" value="1"/>
</dbReference>
<evidence type="ECO:0000259" key="1">
    <source>
        <dbReference type="Pfam" id="PF13456"/>
    </source>
</evidence>
<dbReference type="Pfam" id="PF13456">
    <property type="entry name" value="RVT_3"/>
    <property type="match status" value="1"/>
</dbReference>
<organism evidence="2">
    <name type="scientific">Sesamum angustifolium</name>
    <dbReference type="NCBI Taxonomy" id="2727405"/>
    <lineage>
        <taxon>Eukaryota</taxon>
        <taxon>Viridiplantae</taxon>
        <taxon>Streptophyta</taxon>
        <taxon>Embryophyta</taxon>
        <taxon>Tracheophyta</taxon>
        <taxon>Spermatophyta</taxon>
        <taxon>Magnoliopsida</taxon>
        <taxon>eudicotyledons</taxon>
        <taxon>Gunneridae</taxon>
        <taxon>Pentapetalae</taxon>
        <taxon>asterids</taxon>
        <taxon>lamiids</taxon>
        <taxon>Lamiales</taxon>
        <taxon>Pedaliaceae</taxon>
        <taxon>Sesamum</taxon>
    </lineage>
</organism>